<dbReference type="GO" id="GO:0046872">
    <property type="term" value="F:metal ion binding"/>
    <property type="evidence" value="ECO:0007669"/>
    <property type="project" value="UniProtKB-KW"/>
</dbReference>
<organism evidence="14 15">
    <name type="scientific">Methanobrevibacter arboriphilus JCM 13429 = DSM 1125</name>
    <dbReference type="NCBI Taxonomy" id="1300164"/>
    <lineage>
        <taxon>Archaea</taxon>
        <taxon>Methanobacteriati</taxon>
        <taxon>Methanobacteriota</taxon>
        <taxon>Methanomada group</taxon>
        <taxon>Methanobacteria</taxon>
        <taxon>Methanobacteriales</taxon>
        <taxon>Methanobacteriaceae</taxon>
        <taxon>Methanobrevibacter</taxon>
    </lineage>
</organism>
<dbReference type="InterPro" id="IPR011009">
    <property type="entry name" value="Kinase-like_dom_sf"/>
</dbReference>
<gene>
    <name evidence="14" type="ORF">MBBAR_10c01000</name>
</gene>
<dbReference type="GO" id="GO:0004674">
    <property type="term" value="F:protein serine/threonine kinase activity"/>
    <property type="evidence" value="ECO:0007669"/>
    <property type="project" value="UniProtKB-KW"/>
</dbReference>
<dbReference type="AlphaFoldDB" id="A0A1V6N249"/>
<evidence type="ECO:0000256" key="8">
    <source>
        <dbReference type="ARBA" id="ARBA00022840"/>
    </source>
</evidence>
<dbReference type="InterPro" id="IPR018934">
    <property type="entry name" value="RIO_dom"/>
</dbReference>
<dbReference type="Proteomes" id="UP000191661">
    <property type="component" value="Unassembled WGS sequence"/>
</dbReference>
<keyword evidence="8" id="KW-0067">ATP-binding</keyword>
<evidence type="ECO:0000256" key="2">
    <source>
        <dbReference type="ARBA" id="ARBA00012513"/>
    </source>
</evidence>
<comment type="catalytic activity">
    <reaction evidence="10">
        <text>L-threonyl-[protein] + ATP = O-phospho-L-threonyl-[protein] + ADP + H(+)</text>
        <dbReference type="Rhea" id="RHEA:46608"/>
        <dbReference type="Rhea" id="RHEA-COMP:11060"/>
        <dbReference type="Rhea" id="RHEA-COMP:11605"/>
        <dbReference type="ChEBI" id="CHEBI:15378"/>
        <dbReference type="ChEBI" id="CHEBI:30013"/>
        <dbReference type="ChEBI" id="CHEBI:30616"/>
        <dbReference type="ChEBI" id="CHEBI:61977"/>
        <dbReference type="ChEBI" id="CHEBI:456216"/>
        <dbReference type="EC" id="2.7.11.1"/>
    </reaction>
</comment>
<accession>A0A1V6N249</accession>
<keyword evidence="12" id="KW-0812">Transmembrane</keyword>
<dbReference type="EC" id="2.7.11.1" evidence="2"/>
<evidence type="ECO:0000256" key="1">
    <source>
        <dbReference type="ARBA" id="ARBA00009196"/>
    </source>
</evidence>
<keyword evidence="12" id="KW-0472">Membrane</keyword>
<protein>
    <recommendedName>
        <fullName evidence="2">non-specific serine/threonine protein kinase</fullName>
        <ecNumber evidence="2">2.7.11.1</ecNumber>
    </recommendedName>
</protein>
<dbReference type="Gene3D" id="1.10.510.10">
    <property type="entry name" value="Transferase(Phosphotransferase) domain 1"/>
    <property type="match status" value="1"/>
</dbReference>
<evidence type="ECO:0000313" key="15">
    <source>
        <dbReference type="Proteomes" id="UP000191661"/>
    </source>
</evidence>
<dbReference type="Gene3D" id="3.30.200.20">
    <property type="entry name" value="Phosphorylase Kinase, domain 1"/>
    <property type="match status" value="1"/>
</dbReference>
<dbReference type="EMBL" id="JXMW01000010">
    <property type="protein sequence ID" value="OQD58759.1"/>
    <property type="molecule type" value="Genomic_DNA"/>
</dbReference>
<evidence type="ECO:0000256" key="10">
    <source>
        <dbReference type="ARBA" id="ARBA00047899"/>
    </source>
</evidence>
<evidence type="ECO:0000256" key="7">
    <source>
        <dbReference type="ARBA" id="ARBA00022777"/>
    </source>
</evidence>
<dbReference type="CDD" id="cd05145">
    <property type="entry name" value="RIO1_like"/>
    <property type="match status" value="1"/>
</dbReference>
<keyword evidence="7 14" id="KW-0418">Kinase</keyword>
<reference evidence="14 15" key="1">
    <citation type="submission" date="2014-12" db="EMBL/GenBank/DDBJ databases">
        <title>Genome sequence of Methanobrevibacter arboriphilicus DH1, DSM1125.</title>
        <authorList>
            <person name="Poehlein A."/>
            <person name="Thauer R.K."/>
            <person name="Seedorf H."/>
            <person name="Daniel R."/>
        </authorList>
    </citation>
    <scope>NUCLEOTIDE SEQUENCE [LARGE SCALE GENOMIC DNA]</scope>
    <source>
        <strain evidence="14 15">DH1</strain>
    </source>
</reference>
<evidence type="ECO:0000256" key="9">
    <source>
        <dbReference type="ARBA" id="ARBA00022842"/>
    </source>
</evidence>
<evidence type="ECO:0000259" key="13">
    <source>
        <dbReference type="SMART" id="SM00090"/>
    </source>
</evidence>
<dbReference type="Pfam" id="PF01163">
    <property type="entry name" value="RIO1"/>
    <property type="match status" value="1"/>
</dbReference>
<feature type="transmembrane region" description="Helical" evidence="12">
    <location>
        <begin position="14"/>
        <end position="33"/>
    </location>
</feature>
<sequence>MISKLDILINIDRIVVIVIIILFSFLFFEVFILDPKIAKADEEVQKLISKKRKKSVEDRRVGSEIFDKQTLETLYKLANQGHLDVLNGAISTGKEANVLKGVINSSYIAVKIYRIATSDFKKMQYYIQGDPRFNIRSSNKRQLITNWVNKEFRNLARAYEAKVSVPKPIIALNNVLILEFIGSDDGDPAQTVKNQKPKDVDDFLNKLLLEIKKFVNNANLVHGDLSTFNILNKDEYPVIIDVSQSVVRDHPIANELLVRDIKNIYKEFKKMGSSYSLEDILNKLEFDINLDID</sequence>
<keyword evidence="15" id="KW-1185">Reference proteome</keyword>
<evidence type="ECO:0000256" key="11">
    <source>
        <dbReference type="ARBA" id="ARBA00048679"/>
    </source>
</evidence>
<dbReference type="SUPFAM" id="SSF56112">
    <property type="entry name" value="Protein kinase-like (PK-like)"/>
    <property type="match status" value="1"/>
</dbReference>
<feature type="domain" description="RIO kinase" evidence="13">
    <location>
        <begin position="55"/>
        <end position="287"/>
    </location>
</feature>
<evidence type="ECO:0000313" key="14">
    <source>
        <dbReference type="EMBL" id="OQD58759.1"/>
    </source>
</evidence>
<proteinExistence type="inferred from homology"/>
<keyword evidence="3 14" id="KW-0723">Serine/threonine-protein kinase</keyword>
<keyword evidence="9" id="KW-0460">Magnesium</keyword>
<dbReference type="GO" id="GO:0106310">
    <property type="term" value="F:protein serine kinase activity"/>
    <property type="evidence" value="ECO:0007669"/>
    <property type="project" value="RHEA"/>
</dbReference>
<keyword evidence="6" id="KW-0547">Nucleotide-binding</keyword>
<keyword evidence="12" id="KW-1133">Transmembrane helix</keyword>
<evidence type="ECO:0000256" key="6">
    <source>
        <dbReference type="ARBA" id="ARBA00022741"/>
    </source>
</evidence>
<dbReference type="GO" id="GO:0005524">
    <property type="term" value="F:ATP binding"/>
    <property type="evidence" value="ECO:0007669"/>
    <property type="project" value="UniProtKB-KW"/>
</dbReference>
<comment type="similarity">
    <text evidence="1">Belongs to the protein kinase superfamily. RIO-type Ser/Thr kinase family.</text>
</comment>
<evidence type="ECO:0000256" key="5">
    <source>
        <dbReference type="ARBA" id="ARBA00022723"/>
    </source>
</evidence>
<evidence type="ECO:0000256" key="3">
    <source>
        <dbReference type="ARBA" id="ARBA00022527"/>
    </source>
</evidence>
<name>A0A1V6N249_METAZ</name>
<dbReference type="PANTHER" id="PTHR45723">
    <property type="entry name" value="SERINE/THREONINE-PROTEIN KINASE RIO1"/>
    <property type="match status" value="1"/>
</dbReference>
<keyword evidence="4 14" id="KW-0808">Transferase</keyword>
<evidence type="ECO:0000256" key="4">
    <source>
        <dbReference type="ARBA" id="ARBA00022679"/>
    </source>
</evidence>
<keyword evidence="5" id="KW-0479">Metal-binding</keyword>
<comment type="caution">
    <text evidence="14">The sequence shown here is derived from an EMBL/GenBank/DDBJ whole genome shotgun (WGS) entry which is preliminary data.</text>
</comment>
<evidence type="ECO:0000256" key="12">
    <source>
        <dbReference type="SAM" id="Phobius"/>
    </source>
</evidence>
<comment type="catalytic activity">
    <reaction evidence="11">
        <text>L-seryl-[protein] + ATP = O-phospho-L-seryl-[protein] + ADP + H(+)</text>
        <dbReference type="Rhea" id="RHEA:17989"/>
        <dbReference type="Rhea" id="RHEA-COMP:9863"/>
        <dbReference type="Rhea" id="RHEA-COMP:11604"/>
        <dbReference type="ChEBI" id="CHEBI:15378"/>
        <dbReference type="ChEBI" id="CHEBI:29999"/>
        <dbReference type="ChEBI" id="CHEBI:30616"/>
        <dbReference type="ChEBI" id="CHEBI:83421"/>
        <dbReference type="ChEBI" id="CHEBI:456216"/>
        <dbReference type="EC" id="2.7.11.1"/>
    </reaction>
</comment>
<dbReference type="InterPro" id="IPR000687">
    <property type="entry name" value="RIO_kinase"/>
</dbReference>
<dbReference type="SMART" id="SM00090">
    <property type="entry name" value="RIO"/>
    <property type="match status" value="1"/>
</dbReference>
<dbReference type="InterPro" id="IPR051272">
    <property type="entry name" value="RIO-type_Ser/Thr_kinase"/>
</dbReference>